<gene>
    <name evidence="1" type="ORF">GCM10010862_08840</name>
</gene>
<accession>A0ABQ5W135</accession>
<protein>
    <submittedName>
        <fullName evidence="1">Uncharacterized protein</fullName>
    </submittedName>
</protein>
<evidence type="ECO:0000313" key="2">
    <source>
        <dbReference type="Proteomes" id="UP001156691"/>
    </source>
</evidence>
<dbReference type="EMBL" id="BSNS01000004">
    <property type="protein sequence ID" value="GLQ53625.1"/>
    <property type="molecule type" value="Genomic_DNA"/>
</dbReference>
<sequence length="80" mass="9225">MSDDDVKVRIRKLLDEAMVKYGPSIELAAIEASWGDTLNDEEMIDWLETFLAHGTGLERDVETDDLQELEEEYQKGLTRH</sequence>
<evidence type="ECO:0000313" key="1">
    <source>
        <dbReference type="EMBL" id="GLQ53625.1"/>
    </source>
</evidence>
<reference evidence="2" key="1">
    <citation type="journal article" date="2019" name="Int. J. Syst. Evol. Microbiol.">
        <title>The Global Catalogue of Microorganisms (GCM) 10K type strain sequencing project: providing services to taxonomists for standard genome sequencing and annotation.</title>
        <authorList>
            <consortium name="The Broad Institute Genomics Platform"/>
            <consortium name="The Broad Institute Genome Sequencing Center for Infectious Disease"/>
            <person name="Wu L."/>
            <person name="Ma J."/>
        </authorList>
    </citation>
    <scope>NUCLEOTIDE SEQUENCE [LARGE SCALE GENOMIC DNA]</scope>
    <source>
        <strain evidence="2">NBRC 112416</strain>
    </source>
</reference>
<keyword evidence="2" id="KW-1185">Reference proteome</keyword>
<organism evidence="1 2">
    <name type="scientific">Devosia nitrariae</name>
    <dbReference type="NCBI Taxonomy" id="2071872"/>
    <lineage>
        <taxon>Bacteria</taxon>
        <taxon>Pseudomonadati</taxon>
        <taxon>Pseudomonadota</taxon>
        <taxon>Alphaproteobacteria</taxon>
        <taxon>Hyphomicrobiales</taxon>
        <taxon>Devosiaceae</taxon>
        <taxon>Devosia</taxon>
    </lineage>
</organism>
<name>A0ABQ5W135_9HYPH</name>
<dbReference type="RefSeq" id="WP_284339072.1">
    <property type="nucleotide sequence ID" value="NZ_BSNS01000004.1"/>
</dbReference>
<comment type="caution">
    <text evidence="1">The sequence shown here is derived from an EMBL/GenBank/DDBJ whole genome shotgun (WGS) entry which is preliminary data.</text>
</comment>
<proteinExistence type="predicted"/>
<dbReference type="Proteomes" id="UP001156691">
    <property type="component" value="Unassembled WGS sequence"/>
</dbReference>